<keyword evidence="2" id="KW-1185">Reference proteome</keyword>
<name>A0AAV5TKB8_9BILA</name>
<comment type="caution">
    <text evidence="1">The sequence shown here is derived from an EMBL/GenBank/DDBJ whole genome shotgun (WGS) entry which is preliminary data.</text>
</comment>
<accession>A0AAV5TKB8</accession>
<dbReference type="EMBL" id="BTSX01000004">
    <property type="protein sequence ID" value="GMS94857.1"/>
    <property type="molecule type" value="Genomic_DNA"/>
</dbReference>
<dbReference type="Proteomes" id="UP001432027">
    <property type="component" value="Unassembled WGS sequence"/>
</dbReference>
<evidence type="ECO:0008006" key="3">
    <source>
        <dbReference type="Google" id="ProtNLM"/>
    </source>
</evidence>
<evidence type="ECO:0000313" key="1">
    <source>
        <dbReference type="EMBL" id="GMS94857.1"/>
    </source>
</evidence>
<protein>
    <recommendedName>
        <fullName evidence="3">C2H2-type domain-containing protein</fullName>
    </recommendedName>
</protein>
<organism evidence="1 2">
    <name type="scientific">Pristionchus entomophagus</name>
    <dbReference type="NCBI Taxonomy" id="358040"/>
    <lineage>
        <taxon>Eukaryota</taxon>
        <taxon>Metazoa</taxon>
        <taxon>Ecdysozoa</taxon>
        <taxon>Nematoda</taxon>
        <taxon>Chromadorea</taxon>
        <taxon>Rhabditida</taxon>
        <taxon>Rhabditina</taxon>
        <taxon>Diplogasteromorpha</taxon>
        <taxon>Diplogasteroidea</taxon>
        <taxon>Neodiplogasteridae</taxon>
        <taxon>Pristionchus</taxon>
    </lineage>
</organism>
<proteinExistence type="predicted"/>
<evidence type="ECO:0000313" key="2">
    <source>
        <dbReference type="Proteomes" id="UP001432027"/>
    </source>
</evidence>
<sequence length="396" mass="43947">MLRLRSMEALIESFEDQVDTILKEVRDGFVSIYTGSLPDEIISFLDEGLSIDLEDEKSIGNMVLFLVQIDKLSERLGLEGKDPGTMVDGPEKVLAMLISVLRCVIGQLITVLEPSTSNGERGTTLMSALEDVKNEVEDENAEAIDVNESDILGALNALSEEGTRKRKYIPGTGGRRGPITSNNAALLGPEIAHHRPIVLKGRTLSKSIDFSEIGQQIEEVDPAINGCPFCPLNTLKTTGALPRSGLYTRHIKEVHKDKWTSYAKIKCAAKECDYRAINLHSMKCHCYTMHTQMYDSWIASGRLNLPKGSFCPFCVEKKCILYSLGDYKQHVDECHLEEIHKYAPPLGCSCKKLFGGTNDLFIHWARESCAGTPLLLQSLPLAPQLFAQPFKKTTKK</sequence>
<reference evidence="1" key="1">
    <citation type="submission" date="2023-10" db="EMBL/GenBank/DDBJ databases">
        <title>Genome assembly of Pristionchus species.</title>
        <authorList>
            <person name="Yoshida K."/>
            <person name="Sommer R.J."/>
        </authorList>
    </citation>
    <scope>NUCLEOTIDE SEQUENCE</scope>
    <source>
        <strain evidence="1">RS0144</strain>
    </source>
</reference>
<dbReference type="AlphaFoldDB" id="A0AAV5TKB8"/>
<gene>
    <name evidence="1" type="ORF">PENTCL1PPCAC_17032</name>
</gene>